<name>A0A5P2H2W0_9BURK</name>
<reference evidence="1 2" key="1">
    <citation type="submission" date="2019-09" db="EMBL/GenBank/DDBJ databases">
        <title>FDA dAtabase for Regulatory Grade micrObial Sequences (FDA-ARGOS): Supporting development and validation of Infectious Disease Dx tests.</title>
        <authorList>
            <person name="Sciortino C."/>
            <person name="Tallon L."/>
            <person name="Sadzewicz L."/>
            <person name="Vavikolanu K."/>
            <person name="Mehta A."/>
            <person name="Aluvathingal J."/>
            <person name="Nadendla S."/>
            <person name="Nandy P."/>
            <person name="Geyer C."/>
            <person name="Yan Y."/>
            <person name="Sichtig H."/>
        </authorList>
    </citation>
    <scope>NUCLEOTIDE SEQUENCE [LARGE SCALE GENOMIC DNA]</scope>
    <source>
        <strain evidence="1 2">FDAARGOS_664</strain>
    </source>
</reference>
<evidence type="ECO:0000313" key="2">
    <source>
        <dbReference type="Proteomes" id="UP000322822"/>
    </source>
</evidence>
<sequence>MARQRLHDMPLAAREAFADACARHGFVWEDFEVAEEGGVVSVAPVAGGDLRAYPTEAGGAPWIVAFERDLECDVFGPPLAD</sequence>
<dbReference type="AlphaFoldDB" id="A0A5P2H2W0"/>
<accession>A0A5P2H2W0</accession>
<dbReference type="RefSeq" id="WP_150372088.1">
    <property type="nucleotide sequence ID" value="NZ_CP044065.1"/>
</dbReference>
<protein>
    <submittedName>
        <fullName evidence="1">Uncharacterized protein</fullName>
    </submittedName>
</protein>
<proteinExistence type="predicted"/>
<dbReference type="Proteomes" id="UP000322822">
    <property type="component" value="Chromosome 1"/>
</dbReference>
<gene>
    <name evidence="1" type="ORF">FOB72_08295</name>
</gene>
<dbReference type="OrthoDB" id="8967377at2"/>
<organism evidence="1 2">
    <name type="scientific">Cupriavidus pauculus</name>
    <dbReference type="NCBI Taxonomy" id="82633"/>
    <lineage>
        <taxon>Bacteria</taxon>
        <taxon>Pseudomonadati</taxon>
        <taxon>Pseudomonadota</taxon>
        <taxon>Betaproteobacteria</taxon>
        <taxon>Burkholderiales</taxon>
        <taxon>Burkholderiaceae</taxon>
        <taxon>Cupriavidus</taxon>
    </lineage>
</organism>
<evidence type="ECO:0000313" key="1">
    <source>
        <dbReference type="EMBL" id="QET02044.1"/>
    </source>
</evidence>
<dbReference type="EMBL" id="CP044065">
    <property type="protein sequence ID" value="QET02044.1"/>
    <property type="molecule type" value="Genomic_DNA"/>
</dbReference>